<dbReference type="Proteomes" id="UP000001449">
    <property type="component" value="Chromosome 15"/>
</dbReference>
<organism evidence="1 2">
    <name type="scientific">Thalassiosira pseudonana</name>
    <name type="common">Marine diatom</name>
    <name type="synonym">Cyclotella nana</name>
    <dbReference type="NCBI Taxonomy" id="35128"/>
    <lineage>
        <taxon>Eukaryota</taxon>
        <taxon>Sar</taxon>
        <taxon>Stramenopiles</taxon>
        <taxon>Ochrophyta</taxon>
        <taxon>Bacillariophyta</taxon>
        <taxon>Coscinodiscophyceae</taxon>
        <taxon>Thalassiosirophycidae</taxon>
        <taxon>Thalassiosirales</taxon>
        <taxon>Thalassiosiraceae</taxon>
        <taxon>Thalassiosira</taxon>
    </lineage>
</organism>
<dbReference type="RefSeq" id="XP_002294298.1">
    <property type="nucleotide sequence ID" value="XM_002294262.1"/>
</dbReference>
<reference evidence="1 2" key="1">
    <citation type="journal article" date="2004" name="Science">
        <title>The genome of the diatom Thalassiosira pseudonana: ecology, evolution, and metabolism.</title>
        <authorList>
            <person name="Armbrust E.V."/>
            <person name="Berges J.A."/>
            <person name="Bowler C."/>
            <person name="Green B.R."/>
            <person name="Martinez D."/>
            <person name="Putnam N.H."/>
            <person name="Zhou S."/>
            <person name="Allen A.E."/>
            <person name="Apt K.E."/>
            <person name="Bechner M."/>
            <person name="Brzezinski M.A."/>
            <person name="Chaal B.K."/>
            <person name="Chiovitti A."/>
            <person name="Davis A.K."/>
            <person name="Demarest M.S."/>
            <person name="Detter J.C."/>
            <person name="Glavina T."/>
            <person name="Goodstein D."/>
            <person name="Hadi M.Z."/>
            <person name="Hellsten U."/>
            <person name="Hildebrand M."/>
            <person name="Jenkins B.D."/>
            <person name="Jurka J."/>
            <person name="Kapitonov V.V."/>
            <person name="Kroger N."/>
            <person name="Lau W.W."/>
            <person name="Lane T.W."/>
            <person name="Larimer F.W."/>
            <person name="Lippmeier J.C."/>
            <person name="Lucas S."/>
            <person name="Medina M."/>
            <person name="Montsant A."/>
            <person name="Obornik M."/>
            <person name="Parker M.S."/>
            <person name="Palenik B."/>
            <person name="Pazour G.J."/>
            <person name="Richardson P.M."/>
            <person name="Rynearson T.A."/>
            <person name="Saito M.A."/>
            <person name="Schwartz D.C."/>
            <person name="Thamatrakoln K."/>
            <person name="Valentin K."/>
            <person name="Vardi A."/>
            <person name="Wilkerson F.P."/>
            <person name="Rokhsar D.S."/>
        </authorList>
    </citation>
    <scope>NUCLEOTIDE SEQUENCE [LARGE SCALE GENOMIC DNA]</scope>
    <source>
        <strain evidence="1 2">CCMP1335</strain>
    </source>
</reference>
<dbReference type="GeneID" id="7450304"/>
<gene>
    <name evidence="1" type="ORF">THAPSDRAFT_10282</name>
</gene>
<keyword evidence="2" id="KW-1185">Reference proteome</keyword>
<reference evidence="1 2" key="2">
    <citation type="journal article" date="2008" name="Nature">
        <title>The Phaeodactylum genome reveals the evolutionary history of diatom genomes.</title>
        <authorList>
            <person name="Bowler C."/>
            <person name="Allen A.E."/>
            <person name="Badger J.H."/>
            <person name="Grimwood J."/>
            <person name="Jabbari K."/>
            <person name="Kuo A."/>
            <person name="Maheswari U."/>
            <person name="Martens C."/>
            <person name="Maumus F."/>
            <person name="Otillar R.P."/>
            <person name="Rayko E."/>
            <person name="Salamov A."/>
            <person name="Vandepoele K."/>
            <person name="Beszteri B."/>
            <person name="Gruber A."/>
            <person name="Heijde M."/>
            <person name="Katinka M."/>
            <person name="Mock T."/>
            <person name="Valentin K."/>
            <person name="Verret F."/>
            <person name="Berges J.A."/>
            <person name="Brownlee C."/>
            <person name="Cadoret J.P."/>
            <person name="Chiovitti A."/>
            <person name="Choi C.J."/>
            <person name="Coesel S."/>
            <person name="De Martino A."/>
            <person name="Detter J.C."/>
            <person name="Durkin C."/>
            <person name="Falciatore A."/>
            <person name="Fournet J."/>
            <person name="Haruta M."/>
            <person name="Huysman M.J."/>
            <person name="Jenkins B.D."/>
            <person name="Jiroutova K."/>
            <person name="Jorgensen R.E."/>
            <person name="Joubert Y."/>
            <person name="Kaplan A."/>
            <person name="Kroger N."/>
            <person name="Kroth P.G."/>
            <person name="La Roche J."/>
            <person name="Lindquist E."/>
            <person name="Lommer M."/>
            <person name="Martin-Jezequel V."/>
            <person name="Lopez P.J."/>
            <person name="Lucas S."/>
            <person name="Mangogna M."/>
            <person name="McGinnis K."/>
            <person name="Medlin L.K."/>
            <person name="Montsant A."/>
            <person name="Oudot-Le Secq M.P."/>
            <person name="Napoli C."/>
            <person name="Obornik M."/>
            <person name="Parker M.S."/>
            <person name="Petit J.L."/>
            <person name="Porcel B.M."/>
            <person name="Poulsen N."/>
            <person name="Robison M."/>
            <person name="Rychlewski L."/>
            <person name="Rynearson T.A."/>
            <person name="Schmutz J."/>
            <person name="Shapiro H."/>
            <person name="Siaut M."/>
            <person name="Stanley M."/>
            <person name="Sussman M.R."/>
            <person name="Taylor A.R."/>
            <person name="Vardi A."/>
            <person name="von Dassow P."/>
            <person name="Vyverman W."/>
            <person name="Willis A."/>
            <person name="Wyrwicz L.S."/>
            <person name="Rokhsar D.S."/>
            <person name="Weissenbach J."/>
            <person name="Armbrust E.V."/>
            <person name="Green B.R."/>
            <person name="Van de Peer Y."/>
            <person name="Grigoriev I.V."/>
        </authorList>
    </citation>
    <scope>NUCLEOTIDE SEQUENCE [LARGE SCALE GENOMIC DNA]</scope>
    <source>
        <strain evidence="1 2">CCMP1335</strain>
    </source>
</reference>
<name>B8CDQ0_THAPS</name>
<accession>B8CDQ0</accession>
<dbReference type="InParanoid" id="B8CDQ0"/>
<dbReference type="HOGENOM" id="CLU_1753390_0_0_1"/>
<proteinExistence type="predicted"/>
<sequence>MDDPSTHSGGYSSGLTGTLDKDVTAVEVDFKIDAKNDFSPALGYSEDHDTSFRYCAETVTTNSGVPDYTNLWMNKCSLTGGASCGSWLIDMNQLEVGTVVLVNSWGYTDRKGMAGPNLQTSSGSKAECLFNKAKTMEDPGSVGGYIVDC</sequence>
<dbReference type="EMBL" id="CM000650">
    <property type="protein sequence ID" value="EED88653.1"/>
    <property type="molecule type" value="Genomic_DNA"/>
</dbReference>
<dbReference type="Gene3D" id="2.40.10.10">
    <property type="entry name" value="Trypsin-like serine proteases"/>
    <property type="match status" value="1"/>
</dbReference>
<evidence type="ECO:0000313" key="2">
    <source>
        <dbReference type="Proteomes" id="UP000001449"/>
    </source>
</evidence>
<dbReference type="PaxDb" id="35128-Thaps10282"/>
<protein>
    <recommendedName>
        <fullName evidence="3">Peptidase S1 domain-containing protein</fullName>
    </recommendedName>
</protein>
<dbReference type="AlphaFoldDB" id="B8CDQ0"/>
<dbReference type="InterPro" id="IPR043504">
    <property type="entry name" value="Peptidase_S1_PA_chymotrypsin"/>
</dbReference>
<dbReference type="KEGG" id="tps:THAPSDRAFT_10282"/>
<evidence type="ECO:0008006" key="3">
    <source>
        <dbReference type="Google" id="ProtNLM"/>
    </source>
</evidence>
<evidence type="ECO:0000313" key="1">
    <source>
        <dbReference type="EMBL" id="EED88653.1"/>
    </source>
</evidence>